<dbReference type="Gene3D" id="3.40.50.150">
    <property type="entry name" value="Vaccinia Virus protein VP39"/>
    <property type="match status" value="1"/>
</dbReference>
<keyword evidence="4" id="KW-0812">Transmembrane</keyword>
<evidence type="ECO:0000256" key="4">
    <source>
        <dbReference type="ARBA" id="ARBA00022968"/>
    </source>
</evidence>
<dbReference type="Proteomes" id="UP000017836">
    <property type="component" value="Unassembled WGS sequence"/>
</dbReference>
<accession>W1PWH9</accession>
<organism evidence="6 7">
    <name type="scientific">Amborella trichopoda</name>
    <dbReference type="NCBI Taxonomy" id="13333"/>
    <lineage>
        <taxon>Eukaryota</taxon>
        <taxon>Viridiplantae</taxon>
        <taxon>Streptophyta</taxon>
        <taxon>Embryophyta</taxon>
        <taxon>Tracheophyta</taxon>
        <taxon>Spermatophyta</taxon>
        <taxon>Magnoliopsida</taxon>
        <taxon>Amborellales</taxon>
        <taxon>Amborellaceae</taxon>
        <taxon>Amborella</taxon>
    </lineage>
</organism>
<name>W1PWH9_AMBTC</name>
<comment type="subcellular location">
    <subcellularLocation>
        <location evidence="5">Endomembrane system</location>
        <topology evidence="5">Single-pass membrane protein</topology>
    </subcellularLocation>
    <subcellularLocation>
        <location evidence="1">Membrane</location>
        <topology evidence="1">Single-pass type II membrane protein</topology>
    </subcellularLocation>
</comment>
<evidence type="ECO:0008006" key="8">
    <source>
        <dbReference type="Google" id="ProtNLM"/>
    </source>
</evidence>
<dbReference type="GO" id="GO:0016020">
    <property type="term" value="C:membrane"/>
    <property type="evidence" value="ECO:0007669"/>
    <property type="project" value="UniProtKB-SubCell"/>
</dbReference>
<protein>
    <recommendedName>
        <fullName evidence="8">Methyltransferase type 11 domain-containing protein</fullName>
    </recommendedName>
</protein>
<evidence type="ECO:0000256" key="3">
    <source>
        <dbReference type="ARBA" id="ARBA00022603"/>
    </source>
</evidence>
<evidence type="ECO:0000313" key="7">
    <source>
        <dbReference type="Proteomes" id="UP000017836"/>
    </source>
</evidence>
<proteinExistence type="inferred from homology"/>
<sequence length="380" mass="41996">MGMGLNLVLVVAMVTTNILSLYHLSSTHLLQTPPPPPPTQNLIPDHLLRHLATIRATIRATESHLSHLRSSSSSSQPPPELLRSAVLSPVGSACVRHPHLLHPFSSYNYTSSSFSLCPSNSHHLAEQLLTLGCDPLPLRRCFSQTPTKLLPFPRPLFPNSSSSPLPDSSLNWSPFSCKSFECLSRFQPTTFDPKSEALKWGSSSSTSPLDLTIDSVLNLSSAPIRLGLDIGGGSGAFAAHMRRRCNATILTTTLDLDAPHGEIAALRGLPPLHITLHHRFPIFDSTMDLVHCGRAVNRWIPTVTMEFLFYDIDRVLRAGGLLWFDHFFCKMVDLDKVYGPLMRKMGYKKLRWITANKTDASGVRNGELFLTALLQKPARP</sequence>
<dbReference type="KEGG" id="atr:18440359"/>
<dbReference type="HOGENOM" id="CLU_025910_0_1_1"/>
<dbReference type="Gramene" id="ERN12141">
    <property type="protein sequence ID" value="ERN12141"/>
    <property type="gene ID" value="AMTR_s00191p00037430"/>
</dbReference>
<reference evidence="7" key="1">
    <citation type="journal article" date="2013" name="Science">
        <title>The Amborella genome and the evolution of flowering plants.</title>
        <authorList>
            <consortium name="Amborella Genome Project"/>
        </authorList>
    </citation>
    <scope>NUCLEOTIDE SEQUENCE [LARGE SCALE GENOMIC DNA]</scope>
</reference>
<evidence type="ECO:0000256" key="1">
    <source>
        <dbReference type="ARBA" id="ARBA00004606"/>
    </source>
</evidence>
<dbReference type="InterPro" id="IPR029063">
    <property type="entry name" value="SAM-dependent_MTases_sf"/>
</dbReference>
<gene>
    <name evidence="6" type="ORF">AMTR_s00191p00037430</name>
</gene>
<dbReference type="InterPro" id="IPR004159">
    <property type="entry name" value="Put_SAM_MeTrfase"/>
</dbReference>
<dbReference type="CDD" id="cd02440">
    <property type="entry name" value="AdoMet_MTases"/>
    <property type="match status" value="1"/>
</dbReference>
<dbReference type="AlphaFoldDB" id="W1PWH9"/>
<dbReference type="Pfam" id="PF03141">
    <property type="entry name" value="Methyltransf_29"/>
    <property type="match status" value="1"/>
</dbReference>
<comment type="similarity">
    <text evidence="2">Belongs to the methyltransferase superfamily.</text>
</comment>
<dbReference type="eggNOG" id="ENOG502QVGT">
    <property type="taxonomic scope" value="Eukaryota"/>
</dbReference>
<keyword evidence="3" id="KW-0489">Methyltransferase</keyword>
<dbReference type="EMBL" id="KI392628">
    <property type="protein sequence ID" value="ERN12141.1"/>
    <property type="molecule type" value="Genomic_DNA"/>
</dbReference>
<evidence type="ECO:0000256" key="5">
    <source>
        <dbReference type="ARBA" id="ARBA00037847"/>
    </source>
</evidence>
<keyword evidence="7" id="KW-1185">Reference proteome</keyword>
<dbReference type="InterPro" id="IPR053223">
    <property type="entry name" value="Prob_Methyltransferase"/>
</dbReference>
<dbReference type="GO" id="GO:0032259">
    <property type="term" value="P:methylation"/>
    <property type="evidence" value="ECO:0007669"/>
    <property type="project" value="UniProtKB-KW"/>
</dbReference>
<dbReference type="PANTHER" id="PTHR44067:SF5">
    <property type="entry name" value="EXPRESSED PROTEIN"/>
    <property type="match status" value="1"/>
</dbReference>
<dbReference type="OMA" id="RWPPGAK"/>
<dbReference type="GO" id="GO:0008168">
    <property type="term" value="F:methyltransferase activity"/>
    <property type="evidence" value="ECO:0007669"/>
    <property type="project" value="UniProtKB-KW"/>
</dbReference>
<evidence type="ECO:0000313" key="6">
    <source>
        <dbReference type="EMBL" id="ERN12141.1"/>
    </source>
</evidence>
<dbReference type="GO" id="GO:0012505">
    <property type="term" value="C:endomembrane system"/>
    <property type="evidence" value="ECO:0007669"/>
    <property type="project" value="UniProtKB-SubCell"/>
</dbReference>
<keyword evidence="3" id="KW-0808">Transferase</keyword>
<keyword evidence="4" id="KW-0735">Signal-anchor</keyword>
<dbReference type="SUPFAM" id="SSF53335">
    <property type="entry name" value="S-adenosyl-L-methionine-dependent methyltransferases"/>
    <property type="match status" value="1"/>
</dbReference>
<evidence type="ECO:0000256" key="2">
    <source>
        <dbReference type="ARBA" id="ARBA00008361"/>
    </source>
</evidence>
<dbReference type="OrthoDB" id="2014981at2759"/>
<dbReference type="PANTHER" id="PTHR44067">
    <property type="entry name" value="S-ADENOSYL-L-METHIONINE-DEPENDENT METHYLTRANSFERASE SUPERFAMILY PROTEIN-RELATED"/>
    <property type="match status" value="1"/>
</dbReference>